<dbReference type="PANTHER" id="PTHR33121">
    <property type="entry name" value="CYCLIC DI-GMP PHOSPHODIESTERASE PDEF"/>
    <property type="match status" value="1"/>
</dbReference>
<dbReference type="EMBL" id="BONG01000128">
    <property type="protein sequence ID" value="GIF94853.1"/>
    <property type="molecule type" value="Genomic_DNA"/>
</dbReference>
<dbReference type="RefSeq" id="WP_191842735.1">
    <property type="nucleotide sequence ID" value="NZ_BAAALB010000027.1"/>
</dbReference>
<dbReference type="InterPro" id="IPR035919">
    <property type="entry name" value="EAL_sf"/>
</dbReference>
<accession>A0A8J3K969</accession>
<dbReference type="SMART" id="SM00052">
    <property type="entry name" value="EAL"/>
    <property type="match status" value="1"/>
</dbReference>
<dbReference type="CDD" id="cd01948">
    <property type="entry name" value="EAL"/>
    <property type="match status" value="1"/>
</dbReference>
<reference evidence="2 3" key="1">
    <citation type="submission" date="2021-01" db="EMBL/GenBank/DDBJ databases">
        <title>Whole genome shotgun sequence of Catellatospora chokoriensis NBRC 107358.</title>
        <authorList>
            <person name="Komaki H."/>
            <person name="Tamura T."/>
        </authorList>
    </citation>
    <scope>NUCLEOTIDE SEQUENCE [LARGE SCALE GENOMIC DNA]</scope>
    <source>
        <strain evidence="2 3">NBRC 107358</strain>
    </source>
</reference>
<dbReference type="PROSITE" id="PS50883">
    <property type="entry name" value="EAL"/>
    <property type="match status" value="1"/>
</dbReference>
<dbReference type="InterPro" id="IPR050706">
    <property type="entry name" value="Cyclic-di-GMP_PDE-like"/>
</dbReference>
<dbReference type="Gene3D" id="3.20.20.450">
    <property type="entry name" value="EAL domain"/>
    <property type="match status" value="1"/>
</dbReference>
<keyword evidence="3" id="KW-1185">Reference proteome</keyword>
<name>A0A8J3K969_9ACTN</name>
<dbReference type="PANTHER" id="PTHR33121:SF76">
    <property type="entry name" value="SIGNALING PROTEIN"/>
    <property type="match status" value="1"/>
</dbReference>
<dbReference type="InterPro" id="IPR001633">
    <property type="entry name" value="EAL_dom"/>
</dbReference>
<evidence type="ECO:0000259" key="1">
    <source>
        <dbReference type="PROSITE" id="PS50883"/>
    </source>
</evidence>
<comment type="caution">
    <text evidence="2">The sequence shown here is derived from an EMBL/GenBank/DDBJ whole genome shotgun (WGS) entry which is preliminary data.</text>
</comment>
<dbReference type="GO" id="GO:0071111">
    <property type="term" value="F:cyclic-guanylate-specific phosphodiesterase activity"/>
    <property type="evidence" value="ECO:0007669"/>
    <property type="project" value="InterPro"/>
</dbReference>
<sequence length="413" mass="45178">MERNLTGEFDDILARRVIHPVYQPIVSLVDCRVVGFEALARGPDKSRYQSPAALFAEAERRGVTATLDWICMTTSTAAALDSPLRDVPLFVNVDPATFGTPCPIDLLPLYHRGRQELDLVVEITERRGGRPESMLRQLASFRQAGGRIAIDDVGVDPMSLNVVSVLAPDVIKLDRSVTQLRTSSWARTSLINAVQAEAQATGAAVLCEGIETIDHLQTALAMGATLGQGWLFGRPGPLPSTVERSSTPLPRVTPYPKFAASPYEVVRDRLRTYAMNGATMSSMSDLLEDMAQHTSAANLLYVLIPAEMKLDDHARLLYTLIEQHGVDVTVLCHNPPTFPGAAVTTVPLPHDDPLLDERAVILLGNYFAAALIAHRDQMSDPDSSEPVYNAVLTYDRRTVVAALHTLLRHVPVY</sequence>
<evidence type="ECO:0000313" key="2">
    <source>
        <dbReference type="EMBL" id="GIF94853.1"/>
    </source>
</evidence>
<proteinExistence type="predicted"/>
<dbReference type="AlphaFoldDB" id="A0A8J3K969"/>
<gene>
    <name evidence="2" type="ORF">Cch02nite_82970</name>
</gene>
<protein>
    <recommendedName>
        <fullName evidence="1">EAL domain-containing protein</fullName>
    </recommendedName>
</protein>
<dbReference type="Pfam" id="PF00563">
    <property type="entry name" value="EAL"/>
    <property type="match status" value="1"/>
</dbReference>
<evidence type="ECO:0000313" key="3">
    <source>
        <dbReference type="Proteomes" id="UP000619293"/>
    </source>
</evidence>
<feature type="domain" description="EAL" evidence="1">
    <location>
        <begin position="2"/>
        <end position="249"/>
    </location>
</feature>
<dbReference type="SUPFAM" id="SSF141868">
    <property type="entry name" value="EAL domain-like"/>
    <property type="match status" value="1"/>
</dbReference>
<dbReference type="Proteomes" id="UP000619293">
    <property type="component" value="Unassembled WGS sequence"/>
</dbReference>
<organism evidence="2 3">
    <name type="scientific">Catellatospora chokoriensis</name>
    <dbReference type="NCBI Taxonomy" id="310353"/>
    <lineage>
        <taxon>Bacteria</taxon>
        <taxon>Bacillati</taxon>
        <taxon>Actinomycetota</taxon>
        <taxon>Actinomycetes</taxon>
        <taxon>Micromonosporales</taxon>
        <taxon>Micromonosporaceae</taxon>
        <taxon>Catellatospora</taxon>
    </lineage>
</organism>